<dbReference type="AlphaFoldDB" id="A0A518DX49"/>
<reference evidence="2 3" key="1">
    <citation type="submission" date="2019-02" db="EMBL/GenBank/DDBJ databases">
        <title>Deep-cultivation of Planctomycetes and their phenomic and genomic characterization uncovers novel biology.</title>
        <authorList>
            <person name="Wiegand S."/>
            <person name="Jogler M."/>
            <person name="Boedeker C."/>
            <person name="Pinto D."/>
            <person name="Vollmers J."/>
            <person name="Rivas-Marin E."/>
            <person name="Kohn T."/>
            <person name="Peeters S.H."/>
            <person name="Heuer A."/>
            <person name="Rast P."/>
            <person name="Oberbeckmann S."/>
            <person name="Bunk B."/>
            <person name="Jeske O."/>
            <person name="Meyerdierks A."/>
            <person name="Storesund J.E."/>
            <person name="Kallscheuer N."/>
            <person name="Luecker S."/>
            <person name="Lage O.M."/>
            <person name="Pohl T."/>
            <person name="Merkel B.J."/>
            <person name="Hornburger P."/>
            <person name="Mueller R.-W."/>
            <person name="Bruemmer F."/>
            <person name="Labrenz M."/>
            <person name="Spormann A.M."/>
            <person name="Op den Camp H."/>
            <person name="Overmann J."/>
            <person name="Amann R."/>
            <person name="Jetten M.S.M."/>
            <person name="Mascher T."/>
            <person name="Medema M.H."/>
            <person name="Devos D.P."/>
            <person name="Kaster A.-K."/>
            <person name="Ovreas L."/>
            <person name="Rohde M."/>
            <person name="Galperin M.Y."/>
            <person name="Jogler C."/>
        </authorList>
    </citation>
    <scope>NUCLEOTIDE SEQUENCE [LARGE SCALE GENOMIC DNA]</scope>
    <source>
        <strain evidence="2 3">Pla85_3_4</strain>
    </source>
</reference>
<sequence length="116" mass="12352" precursor="true">MRSSLAVLLLLFLVNPCSAEEQNAPGGQSPSLVANASPSLTVFVSQNDRSIQGAFVQIYDSLNKSVATGNTVNGLFTANGLQPGTYQIAVTYNNVRSIKGATLGNENLEFEFVLRN</sequence>
<organism evidence="2 3">
    <name type="scientific">Lignipirellula cremea</name>
    <dbReference type="NCBI Taxonomy" id="2528010"/>
    <lineage>
        <taxon>Bacteria</taxon>
        <taxon>Pseudomonadati</taxon>
        <taxon>Planctomycetota</taxon>
        <taxon>Planctomycetia</taxon>
        <taxon>Pirellulales</taxon>
        <taxon>Pirellulaceae</taxon>
        <taxon>Lignipirellula</taxon>
    </lineage>
</organism>
<dbReference type="SUPFAM" id="SSF49478">
    <property type="entry name" value="Cna protein B-type domain"/>
    <property type="match status" value="1"/>
</dbReference>
<protein>
    <recommendedName>
        <fullName evidence="4">Carboxypeptidase regulatory-like domain-containing protein</fullName>
    </recommendedName>
</protein>
<feature type="chain" id="PRO_5022152473" description="Carboxypeptidase regulatory-like domain-containing protein" evidence="1">
    <location>
        <begin position="20"/>
        <end position="116"/>
    </location>
</feature>
<gene>
    <name evidence="2" type="ORF">Pla8534_42250</name>
</gene>
<dbReference type="RefSeq" id="WP_145055041.1">
    <property type="nucleotide sequence ID" value="NZ_CP036433.1"/>
</dbReference>
<proteinExistence type="predicted"/>
<evidence type="ECO:0000256" key="1">
    <source>
        <dbReference type="SAM" id="SignalP"/>
    </source>
</evidence>
<evidence type="ECO:0000313" key="2">
    <source>
        <dbReference type="EMBL" id="QDU96405.1"/>
    </source>
</evidence>
<evidence type="ECO:0008006" key="4">
    <source>
        <dbReference type="Google" id="ProtNLM"/>
    </source>
</evidence>
<keyword evidence="1" id="KW-0732">Signal</keyword>
<dbReference type="KEGG" id="lcre:Pla8534_42250"/>
<keyword evidence="3" id="KW-1185">Reference proteome</keyword>
<accession>A0A518DX49</accession>
<dbReference type="Gene3D" id="2.60.40.1120">
    <property type="entry name" value="Carboxypeptidase-like, regulatory domain"/>
    <property type="match status" value="1"/>
</dbReference>
<name>A0A518DX49_9BACT</name>
<feature type="signal peptide" evidence="1">
    <location>
        <begin position="1"/>
        <end position="19"/>
    </location>
</feature>
<evidence type="ECO:0000313" key="3">
    <source>
        <dbReference type="Proteomes" id="UP000317648"/>
    </source>
</evidence>
<dbReference type="Proteomes" id="UP000317648">
    <property type="component" value="Chromosome"/>
</dbReference>
<dbReference type="EMBL" id="CP036433">
    <property type="protein sequence ID" value="QDU96405.1"/>
    <property type="molecule type" value="Genomic_DNA"/>
</dbReference>